<dbReference type="OrthoDB" id="1551186at2"/>
<evidence type="ECO:0000313" key="1">
    <source>
        <dbReference type="EMBL" id="TFD78607.1"/>
    </source>
</evidence>
<name>A0A4Y8KM21_9MICO</name>
<reference evidence="1 2" key="1">
    <citation type="submission" date="2019-03" db="EMBL/GenBank/DDBJ databases">
        <title>Genomics of glacier-inhabiting Cryobacterium strains.</title>
        <authorList>
            <person name="Liu Q."/>
            <person name="Xin Y.-H."/>
        </authorList>
    </citation>
    <scope>NUCLEOTIDE SEQUENCE [LARGE SCALE GENOMIC DNA]</scope>
    <source>
        <strain evidence="1 2">CGMCC 1.4292</strain>
    </source>
</reference>
<sequence>MTRTLITPLHRPTLLSTLWIVLMFNYIYADVLGLNDPAHLIALESGTIGGLPFSPDKLVAAGLLMQVPIAMVLLSRVLRQTPNRVLNMLAAAFMAVTQVATLFFGTPPTPVYYLFSAIEIILLVVILVVAAAWRRTAPATVPDKALATA</sequence>
<gene>
    <name evidence="1" type="ORF">E3T53_10550</name>
</gene>
<dbReference type="Pfam" id="PF19851">
    <property type="entry name" value="DUF6326"/>
    <property type="match status" value="1"/>
</dbReference>
<evidence type="ECO:0008006" key="3">
    <source>
        <dbReference type="Google" id="ProtNLM"/>
    </source>
</evidence>
<organism evidence="1 2">
    <name type="scientific">Cryobacterium psychrophilum</name>
    <dbReference type="NCBI Taxonomy" id="41988"/>
    <lineage>
        <taxon>Bacteria</taxon>
        <taxon>Bacillati</taxon>
        <taxon>Actinomycetota</taxon>
        <taxon>Actinomycetes</taxon>
        <taxon>Micrococcales</taxon>
        <taxon>Microbacteriaceae</taxon>
        <taxon>Cryobacterium</taxon>
    </lineage>
</organism>
<dbReference type="RefSeq" id="WP_134174053.1">
    <property type="nucleotide sequence ID" value="NZ_SODI01000001.1"/>
</dbReference>
<comment type="caution">
    <text evidence="1">The sequence shown here is derived from an EMBL/GenBank/DDBJ whole genome shotgun (WGS) entry which is preliminary data.</text>
</comment>
<dbReference type="EMBL" id="SOHQ01000028">
    <property type="protein sequence ID" value="TFD78607.1"/>
    <property type="molecule type" value="Genomic_DNA"/>
</dbReference>
<evidence type="ECO:0000313" key="2">
    <source>
        <dbReference type="Proteomes" id="UP000298218"/>
    </source>
</evidence>
<dbReference type="Proteomes" id="UP000298218">
    <property type="component" value="Unassembled WGS sequence"/>
</dbReference>
<dbReference type="InterPro" id="IPR046289">
    <property type="entry name" value="DUF6326"/>
</dbReference>
<accession>A0A4Y8KM21</accession>
<protein>
    <recommendedName>
        <fullName evidence="3">DUF4345 domain-containing protein</fullName>
    </recommendedName>
</protein>
<keyword evidence="2" id="KW-1185">Reference proteome</keyword>
<proteinExistence type="predicted"/>
<dbReference type="AlphaFoldDB" id="A0A4Y8KM21"/>